<sequence>MSLARSFVDVAIFGPSDLDQWLRLKLQIRIFRSGPSDLGLRPENYLVPVDSAKKFCFSFAPTSASLSIIVPTDLMKKKKCSIGDEWIPAWNEEFKFPFTLPELAFLRIEVRDYDTTGVDDLAG</sequence>
<dbReference type="EMBL" id="JAVXUO010000344">
    <property type="protein sequence ID" value="KAK2993097.1"/>
    <property type="molecule type" value="Genomic_DNA"/>
</dbReference>
<dbReference type="SUPFAM" id="SSF49562">
    <property type="entry name" value="C2 domain (Calcium/lipid-binding domain, CaLB)"/>
    <property type="match status" value="1"/>
</dbReference>
<dbReference type="Gene3D" id="2.60.40.150">
    <property type="entry name" value="C2 domain"/>
    <property type="match status" value="1"/>
</dbReference>
<name>A0AA88RP99_9ASTE</name>
<dbReference type="InterPro" id="IPR000008">
    <property type="entry name" value="C2_dom"/>
</dbReference>
<feature type="domain" description="C2" evidence="1">
    <location>
        <begin position="1"/>
        <end position="123"/>
    </location>
</feature>
<evidence type="ECO:0000313" key="2">
    <source>
        <dbReference type="EMBL" id="KAK2993097.1"/>
    </source>
</evidence>
<dbReference type="Pfam" id="PF00168">
    <property type="entry name" value="C2"/>
    <property type="match status" value="1"/>
</dbReference>
<evidence type="ECO:0000313" key="3">
    <source>
        <dbReference type="Proteomes" id="UP001187471"/>
    </source>
</evidence>
<keyword evidence="3" id="KW-1185">Reference proteome</keyword>
<reference evidence="2" key="1">
    <citation type="submission" date="2022-12" db="EMBL/GenBank/DDBJ databases">
        <title>Draft genome assemblies for two species of Escallonia (Escalloniales).</title>
        <authorList>
            <person name="Chanderbali A."/>
            <person name="Dervinis C."/>
            <person name="Anghel I."/>
            <person name="Soltis D."/>
            <person name="Soltis P."/>
            <person name="Zapata F."/>
        </authorList>
    </citation>
    <scope>NUCLEOTIDE SEQUENCE</scope>
    <source>
        <strain evidence="2">UCBG92.1500</strain>
        <tissue evidence="2">Leaf</tissue>
    </source>
</reference>
<dbReference type="AlphaFoldDB" id="A0AA88RP99"/>
<protein>
    <recommendedName>
        <fullName evidence="1">C2 domain-containing protein</fullName>
    </recommendedName>
</protein>
<evidence type="ECO:0000259" key="1">
    <source>
        <dbReference type="PROSITE" id="PS50004"/>
    </source>
</evidence>
<dbReference type="PROSITE" id="PS50004">
    <property type="entry name" value="C2"/>
    <property type="match status" value="1"/>
</dbReference>
<dbReference type="InterPro" id="IPR035892">
    <property type="entry name" value="C2_domain_sf"/>
</dbReference>
<dbReference type="Proteomes" id="UP001187471">
    <property type="component" value="Unassembled WGS sequence"/>
</dbReference>
<comment type="caution">
    <text evidence="2">The sequence shown here is derived from an EMBL/GenBank/DDBJ whole genome shotgun (WGS) entry which is preliminary data.</text>
</comment>
<proteinExistence type="predicted"/>
<organism evidence="2 3">
    <name type="scientific">Escallonia rubra</name>
    <dbReference type="NCBI Taxonomy" id="112253"/>
    <lineage>
        <taxon>Eukaryota</taxon>
        <taxon>Viridiplantae</taxon>
        <taxon>Streptophyta</taxon>
        <taxon>Embryophyta</taxon>
        <taxon>Tracheophyta</taxon>
        <taxon>Spermatophyta</taxon>
        <taxon>Magnoliopsida</taxon>
        <taxon>eudicotyledons</taxon>
        <taxon>Gunneridae</taxon>
        <taxon>Pentapetalae</taxon>
        <taxon>asterids</taxon>
        <taxon>campanulids</taxon>
        <taxon>Escalloniales</taxon>
        <taxon>Escalloniaceae</taxon>
        <taxon>Escallonia</taxon>
    </lineage>
</organism>
<gene>
    <name evidence="2" type="ORF">RJ640_029667</name>
</gene>
<accession>A0AA88RP99</accession>